<evidence type="ECO:0000313" key="4">
    <source>
        <dbReference type="Proteomes" id="UP000072236"/>
    </source>
</evidence>
<evidence type="ECO:0000313" key="1">
    <source>
        <dbReference type="EMBL" id="AMQ93267.1"/>
    </source>
</evidence>
<dbReference type="KEGG" id="aact:ACT75_01345"/>
<dbReference type="AlphaFoldDB" id="A0A142FXY7"/>
<dbReference type="EMBL" id="VSED01000010">
    <property type="protein sequence ID" value="TYA39140.1"/>
    <property type="molecule type" value="Genomic_DNA"/>
</dbReference>
<proteinExistence type="predicted"/>
<dbReference type="OrthoDB" id="9814400at2"/>
<dbReference type="Proteomes" id="UP000072236">
    <property type="component" value="Chromosome"/>
</dbReference>
<dbReference type="eggNOG" id="COG5380">
    <property type="taxonomic scope" value="Bacteria"/>
</dbReference>
<dbReference type="EMBL" id="CP012959">
    <property type="protein sequence ID" value="AMQ93267.1"/>
    <property type="molecule type" value="Genomic_DNA"/>
</dbReference>
<gene>
    <name evidence="1" type="ORF">ACT75_01345</name>
    <name evidence="2" type="ORF">CQR80_07490</name>
    <name evidence="3" type="ORF">FXB79_04930</name>
</gene>
<evidence type="ECO:0000313" key="3">
    <source>
        <dbReference type="EMBL" id="TYA39140.1"/>
    </source>
</evidence>
<accession>A0A142FXY7</accession>
<evidence type="ECO:0000313" key="2">
    <source>
        <dbReference type="EMBL" id="PHO20301.1"/>
    </source>
</evidence>
<evidence type="ECO:0000313" key="6">
    <source>
        <dbReference type="Proteomes" id="UP000323012"/>
    </source>
</evidence>
<dbReference type="Proteomes" id="UP000226080">
    <property type="component" value="Unassembled WGS sequence"/>
</dbReference>
<dbReference type="EMBL" id="PCGW01000013">
    <property type="protein sequence ID" value="PHO20301.1"/>
    <property type="molecule type" value="Genomic_DNA"/>
</dbReference>
<reference evidence="3 6" key="3">
    <citation type="submission" date="2019-08" db="EMBL/GenBank/DDBJ databases">
        <title>Whole genome sequencing of Aggregatibacter actinomycetemcomitans cultured from blood stream infections in Denmark reveals a novel phylogenetic lineage expressing serotype a membrane O polysaccharide.</title>
        <authorList>
            <person name="Nedergaard S."/>
            <person name="Kobel C.M."/>
            <person name="Nielsen M.B."/>
            <person name="Moeller R.T."/>
            <person name="Jensen A.B."/>
            <person name="Noerskov-Lauritsen N."/>
        </authorList>
    </citation>
    <scope>NUCLEOTIDE SEQUENCE [LARGE SCALE GENOMIC DNA]</scope>
    <source>
        <strain evidence="3 6">PN_563</strain>
    </source>
</reference>
<protein>
    <submittedName>
        <fullName evidence="3">DNA repair protein</fullName>
    </submittedName>
</protein>
<reference evidence="1 4" key="1">
    <citation type="submission" date="2015-10" db="EMBL/GenBank/DDBJ databases">
        <title>Tn-seq of a polymicrobial infection.</title>
        <authorList>
            <person name="Stacy A."/>
            <person name="Rumbaugh K.P."/>
            <person name="Whiteley M."/>
        </authorList>
    </citation>
    <scope>NUCLEOTIDE SEQUENCE [LARGE SCALE GENOMIC DNA]</scope>
    <source>
        <strain evidence="1 4">624</strain>
    </source>
</reference>
<dbReference type="Proteomes" id="UP000323012">
    <property type="component" value="Unassembled WGS sequence"/>
</dbReference>
<reference evidence="2 5" key="2">
    <citation type="submission" date="2017-10" db="EMBL/GenBank/DDBJ databases">
        <title>Draft genome sequences of Aggregatibacter actinomycetemcomitans strains 310a and 310b.</title>
        <authorList>
            <person name="May A.C."/>
            <person name="Ohta H."/>
            <person name="Maeda H."/>
            <person name="Kokeguchi S."/>
            <person name="Cugini C."/>
        </authorList>
    </citation>
    <scope>NUCLEOTIDE SEQUENCE [LARGE SCALE GENOMIC DNA]</scope>
    <source>
        <strain evidence="2 5">310b</strain>
    </source>
</reference>
<organism evidence="3 6">
    <name type="scientific">Aggregatibacter actinomycetemcomitans</name>
    <name type="common">Actinobacillus actinomycetemcomitans</name>
    <name type="synonym">Haemophilus actinomycetemcomitans</name>
    <dbReference type="NCBI Taxonomy" id="714"/>
    <lineage>
        <taxon>Bacteria</taxon>
        <taxon>Pseudomonadati</taxon>
        <taxon>Pseudomonadota</taxon>
        <taxon>Gammaproteobacteria</taxon>
        <taxon>Pasteurellales</taxon>
        <taxon>Pasteurellaceae</taxon>
        <taxon>Aggregatibacter</taxon>
    </lineage>
</organism>
<keyword evidence="5" id="KW-1185">Reference proteome</keyword>
<sequence length="80" mass="9572">MDNIQLFEQKQVCSHWDEEQEQWYFSIVDVVGILTDSPTPKKYWSVLKTRNKLTDYWKESDIEKTPKEFALLTNNLFQVG</sequence>
<dbReference type="RefSeq" id="WP_005543808.1">
    <property type="nucleotide sequence ID" value="NZ_CP012959.1"/>
</dbReference>
<name>A0A142FXY7_AGGAC</name>
<evidence type="ECO:0000313" key="5">
    <source>
        <dbReference type="Proteomes" id="UP000226080"/>
    </source>
</evidence>